<comment type="subcellular location">
    <subcellularLocation>
        <location evidence="1">Cell membrane</location>
        <topology evidence="1">Multi-pass membrane protein</topology>
    </subcellularLocation>
</comment>
<feature type="compositionally biased region" description="Acidic residues" evidence="7">
    <location>
        <begin position="28"/>
        <end position="38"/>
    </location>
</feature>
<feature type="transmembrane region" description="Helical" evidence="8">
    <location>
        <begin position="422"/>
        <end position="441"/>
    </location>
</feature>
<feature type="transmembrane region" description="Helical" evidence="8">
    <location>
        <begin position="126"/>
        <end position="150"/>
    </location>
</feature>
<keyword evidence="10" id="KW-1185">Reference proteome</keyword>
<feature type="transmembrane region" description="Helical" evidence="8">
    <location>
        <begin position="53"/>
        <end position="70"/>
    </location>
</feature>
<feature type="region of interest" description="Disordered" evidence="7">
    <location>
        <begin position="1"/>
        <end position="44"/>
    </location>
</feature>
<evidence type="ECO:0000256" key="2">
    <source>
        <dbReference type="ARBA" id="ARBA00022448"/>
    </source>
</evidence>
<keyword evidence="4 8" id="KW-0812">Transmembrane</keyword>
<evidence type="ECO:0000313" key="9">
    <source>
        <dbReference type="EMBL" id="OQE09620.1"/>
    </source>
</evidence>
<keyword evidence="6 8" id="KW-0472">Membrane</keyword>
<sequence length="518" mass="57484">MDATLRHPHSEMENNAAKKPTVRGNMVEEQEEQEETEVPEVVPKPNPWSRETYFGSFLFNLGAFALPALYSTLSKLWVANIDAKQVVTTDVYTYIGVIVEVLNEGLPRSAWHVIGDKSTRTISSRLNLACTMIFAQTALGVIMTIIFLAASKTLASGFVPVEVRQSSITYVRLSSVQAVTSAIEAALSASTRALDNPDVPLIISSAKFIINIVLDLLIISNVHVGGWKPTIVMQAIIRLVCDSVSSLAGLIYFLTVVVRRCQKDTDGPHKLRCKISALLILIKPSVYTFAESAIRNAIYLWLVHRIILLGSDYATSWGVFNTIRWGLVMVPVQALEASTLAFVGHNWGQFRAQSGTEYPKATKKDLIELIRPALRSCLIVLVFETIICIALSLRGIEAFAYYLSDSSIVAKITQTMWKNIDWTYIFYGLNCQIAAILLATSPRWYLYQSLGSNILWMLPWAIVVTVVSLPKSLAWTYYAIIFGGALVFDFIDVSLTAALWIYRLTRGKVGMGPKPQSD</sequence>
<protein>
    <recommendedName>
        <fullName evidence="11">Polysaccharide biosynthesis protein C-terminal domain-containing protein</fullName>
    </recommendedName>
</protein>
<dbReference type="InterPro" id="IPR052031">
    <property type="entry name" value="Membrane_Transporter-Flippase"/>
</dbReference>
<evidence type="ECO:0000256" key="8">
    <source>
        <dbReference type="SAM" id="Phobius"/>
    </source>
</evidence>
<dbReference type="PANTHER" id="PTHR43549:SF2">
    <property type="entry name" value="MULTIDRUG RESISTANCE PROTEIN NORM-RELATED"/>
    <property type="match status" value="1"/>
</dbReference>
<keyword evidence="5 8" id="KW-1133">Transmembrane helix</keyword>
<dbReference type="AlphaFoldDB" id="A0A1V6S7A8"/>
<dbReference type="EMBL" id="MDYP01000006">
    <property type="protein sequence ID" value="OQE09620.1"/>
    <property type="molecule type" value="Genomic_DNA"/>
</dbReference>
<name>A0A1V6S7A8_9EURO</name>
<evidence type="ECO:0000313" key="10">
    <source>
        <dbReference type="Proteomes" id="UP000191518"/>
    </source>
</evidence>
<comment type="caution">
    <text evidence="9">The sequence shown here is derived from an EMBL/GenBank/DDBJ whole genome shotgun (WGS) entry which is preliminary data.</text>
</comment>
<feature type="transmembrane region" description="Helical" evidence="8">
    <location>
        <begin position="231"/>
        <end position="254"/>
    </location>
</feature>
<dbReference type="GO" id="GO:0005886">
    <property type="term" value="C:plasma membrane"/>
    <property type="evidence" value="ECO:0007669"/>
    <property type="project" value="UniProtKB-SubCell"/>
</dbReference>
<evidence type="ECO:0000256" key="3">
    <source>
        <dbReference type="ARBA" id="ARBA00022475"/>
    </source>
</evidence>
<proteinExistence type="predicted"/>
<evidence type="ECO:0000256" key="1">
    <source>
        <dbReference type="ARBA" id="ARBA00004651"/>
    </source>
</evidence>
<feature type="compositionally biased region" description="Basic and acidic residues" evidence="7">
    <location>
        <begin position="1"/>
        <end position="12"/>
    </location>
</feature>
<evidence type="ECO:0000256" key="6">
    <source>
        <dbReference type="ARBA" id="ARBA00023136"/>
    </source>
</evidence>
<accession>A0A1V6S7A8</accession>
<feature type="transmembrane region" description="Helical" evidence="8">
    <location>
        <begin position="378"/>
        <end position="402"/>
    </location>
</feature>
<organism evidence="9 10">
    <name type="scientific">Penicillium vulpinum</name>
    <dbReference type="NCBI Taxonomy" id="29845"/>
    <lineage>
        <taxon>Eukaryota</taxon>
        <taxon>Fungi</taxon>
        <taxon>Dikarya</taxon>
        <taxon>Ascomycota</taxon>
        <taxon>Pezizomycotina</taxon>
        <taxon>Eurotiomycetes</taxon>
        <taxon>Eurotiomycetidae</taxon>
        <taxon>Eurotiales</taxon>
        <taxon>Aspergillaceae</taxon>
        <taxon>Penicillium</taxon>
    </lineage>
</organism>
<feature type="transmembrane region" description="Helical" evidence="8">
    <location>
        <begin position="453"/>
        <end position="469"/>
    </location>
</feature>
<gene>
    <name evidence="9" type="ORF">PENVUL_c006G05805</name>
</gene>
<reference evidence="10" key="1">
    <citation type="journal article" date="2017" name="Nat. Microbiol.">
        <title>Global analysis of biosynthetic gene clusters reveals vast potential of secondary metabolite production in Penicillium species.</title>
        <authorList>
            <person name="Nielsen J.C."/>
            <person name="Grijseels S."/>
            <person name="Prigent S."/>
            <person name="Ji B."/>
            <person name="Dainat J."/>
            <person name="Nielsen K.F."/>
            <person name="Frisvad J.C."/>
            <person name="Workman M."/>
            <person name="Nielsen J."/>
        </authorList>
    </citation>
    <scope>NUCLEOTIDE SEQUENCE [LARGE SCALE GENOMIC DNA]</scope>
    <source>
        <strain evidence="10">IBT 29486</strain>
    </source>
</reference>
<evidence type="ECO:0000256" key="4">
    <source>
        <dbReference type="ARBA" id="ARBA00022692"/>
    </source>
</evidence>
<dbReference type="STRING" id="29845.A0A1V6S7A8"/>
<dbReference type="Proteomes" id="UP000191518">
    <property type="component" value="Unassembled WGS sequence"/>
</dbReference>
<evidence type="ECO:0000256" key="7">
    <source>
        <dbReference type="SAM" id="MobiDB-lite"/>
    </source>
</evidence>
<evidence type="ECO:0008006" key="11">
    <source>
        <dbReference type="Google" id="ProtNLM"/>
    </source>
</evidence>
<keyword evidence="3" id="KW-1003">Cell membrane</keyword>
<keyword evidence="2" id="KW-0813">Transport</keyword>
<feature type="transmembrane region" description="Helical" evidence="8">
    <location>
        <begin position="475"/>
        <end position="502"/>
    </location>
</feature>
<dbReference type="PANTHER" id="PTHR43549">
    <property type="entry name" value="MULTIDRUG RESISTANCE PROTEIN YPNP-RELATED"/>
    <property type="match status" value="1"/>
</dbReference>
<evidence type="ECO:0000256" key="5">
    <source>
        <dbReference type="ARBA" id="ARBA00022989"/>
    </source>
</evidence>